<feature type="compositionally biased region" description="Basic and acidic residues" evidence="1">
    <location>
        <begin position="21"/>
        <end position="32"/>
    </location>
</feature>
<evidence type="ECO:0000256" key="1">
    <source>
        <dbReference type="SAM" id="MobiDB-lite"/>
    </source>
</evidence>
<accession>A0A8S5VHB7</accession>
<dbReference type="EMBL" id="BK016265">
    <property type="protein sequence ID" value="DAG06072.1"/>
    <property type="molecule type" value="Genomic_DNA"/>
</dbReference>
<protein>
    <submittedName>
        <fullName evidence="2">Uncharacterized protein</fullName>
    </submittedName>
</protein>
<feature type="region of interest" description="Disordered" evidence="1">
    <location>
        <begin position="1"/>
        <end position="32"/>
    </location>
</feature>
<feature type="region of interest" description="Disordered" evidence="1">
    <location>
        <begin position="469"/>
        <end position="498"/>
    </location>
</feature>
<sequence>MANNTNDLSMPEVVNSIPKEPTTKKNEKSQMEKLVTKSKKKIAEVHQDVTQQREEILKLSSGIMNQLDPQNLIINDVSSGVKLSSSIMSISGDTKKNQAIDRTINEAVAYKSSKVSLYNTTGLYYKMQQANYNQFLLENLPVLEQSIELFIDDVNNGSYRGNEFEKDSKFKFYKKGIEVTDLSEREKLMELLVPTAYSNIAVDEKSYFDIDTQSDKTAWGQGYSLTYIISNKEVAKELYVRYILKKKKAEELQNKKIVKKMILNANESFYNNTDFRQILKRNKIKYTYSKGSWYIIDNPDKKRIDKAMIDSMEGLNSSDYRILEYYVEDGIYKQWTPVMESELKATNESFLDFVSRWNNNELNSVYVTDTNPDKACFFNFVANGIPFSAMANITDEINEIFKGTTEDVLLESVSDDILKSLDTVNFTFEDIYNTPLDRCGNSSLKTAFESIINDFNYEVAMEDITVASRPPLSPQELNGNDPTQAPIVSDEKNPETGVNKEVEEKIKETNRVYSKLDRMFSSIKGESVEYLENNRLVPVITGNRLIGTFYNEYTHQDIQHYIGLRSFIGNPQSFQQNGELVDILEDQQEETVGRMIFGDVIKPIIEKNIDVKFLKNNEELLYTLKKLIEENEVSNSMSINELAQNNMYNLSRIIYIPAKDLIFKRNGISGLGKSKLDQASVPATAAILANECQLAWYITASGGYSVVRIAKGLNDNKSEYMQGSLMDRFYSLGMDRIKLRDVSKNNFELGHKFIVIESESDQVQPLELNPINPPDFSVPPDVIRQWVEQAGDIVGYNPAVFSSQDGQIELATKLHEINNSKMIQIQKFREFKSRPSSQLATMLVRLRGGEAYQDYTVEWIPPSIEKPNQISQANAIKDKTDAFLAYLDLMDKLHEKDKNWDQDVQRAFKDILLKKIAGDDSVIAAFDDMLEEAFLLANVEAAKTARETASGSSKKKSKKKEDEDEEAGDEE</sequence>
<proteinExistence type="predicted"/>
<feature type="region of interest" description="Disordered" evidence="1">
    <location>
        <begin position="944"/>
        <end position="971"/>
    </location>
</feature>
<name>A0A8S5VHB7_9CAUD</name>
<feature type="compositionally biased region" description="Acidic residues" evidence="1">
    <location>
        <begin position="962"/>
        <end position="971"/>
    </location>
</feature>
<organism evidence="2">
    <name type="scientific">Myoviridae sp. ctkfK18</name>
    <dbReference type="NCBI Taxonomy" id="2825165"/>
    <lineage>
        <taxon>Viruses</taxon>
        <taxon>Duplodnaviria</taxon>
        <taxon>Heunggongvirae</taxon>
        <taxon>Uroviricota</taxon>
        <taxon>Caudoviricetes</taxon>
    </lineage>
</organism>
<reference evidence="2" key="1">
    <citation type="journal article" date="2021" name="Proc. Natl. Acad. Sci. U.S.A.">
        <title>A Catalog of Tens of Thousands of Viruses from Human Metagenomes Reveals Hidden Associations with Chronic Diseases.</title>
        <authorList>
            <person name="Tisza M.J."/>
            <person name="Buck C.B."/>
        </authorList>
    </citation>
    <scope>NUCLEOTIDE SEQUENCE</scope>
    <source>
        <strain evidence="2">CtkfK18</strain>
    </source>
</reference>
<evidence type="ECO:0000313" key="2">
    <source>
        <dbReference type="EMBL" id="DAG06072.1"/>
    </source>
</evidence>
<feature type="compositionally biased region" description="Basic and acidic residues" evidence="1">
    <location>
        <begin position="489"/>
        <end position="498"/>
    </location>
</feature>